<dbReference type="PANTHER" id="PTHR47723:SF19">
    <property type="entry name" value="POLYNUCLEOTIDYL TRANSFERASE, RIBONUCLEASE H-LIKE SUPERFAMILY PROTEIN"/>
    <property type="match status" value="1"/>
</dbReference>
<dbReference type="InterPro" id="IPR036397">
    <property type="entry name" value="RNaseH_sf"/>
</dbReference>
<dbReference type="CDD" id="cd06222">
    <property type="entry name" value="RNase_H_like"/>
    <property type="match status" value="1"/>
</dbReference>
<evidence type="ECO:0000313" key="4">
    <source>
        <dbReference type="Proteomes" id="UP001630127"/>
    </source>
</evidence>
<proteinExistence type="predicted"/>
<feature type="transmembrane region" description="Helical" evidence="1">
    <location>
        <begin position="15"/>
        <end position="32"/>
    </location>
</feature>
<keyword evidence="1" id="KW-0472">Membrane</keyword>
<evidence type="ECO:0000313" key="3">
    <source>
        <dbReference type="EMBL" id="KAL3499875.1"/>
    </source>
</evidence>
<dbReference type="AlphaFoldDB" id="A0ABD2Y0Y2"/>
<keyword evidence="1" id="KW-1133">Transmembrane helix</keyword>
<feature type="domain" description="RNase H type-1" evidence="2">
    <location>
        <begin position="60"/>
        <end position="156"/>
    </location>
</feature>
<evidence type="ECO:0000256" key="1">
    <source>
        <dbReference type="SAM" id="Phobius"/>
    </source>
</evidence>
<dbReference type="InterPro" id="IPR053151">
    <property type="entry name" value="RNase_H-like"/>
</dbReference>
<sequence>MAFAKFWISLQREFIGNWGMVLISIFGLMFGLQRNPSWRWCIQSLQTMYPRKFENIGQLNVDGAASGNLGPAGGGGLLHNDQGLWLFGFFVNIGYATSLVDKLWALWQSLKLAWDFGFKHLEVESDLKLGISLISSVNPEHAHFNLIWKIRVLLNRD</sequence>
<gene>
    <name evidence="3" type="ORF">ACH5RR_038968</name>
</gene>
<keyword evidence="4" id="KW-1185">Reference proteome</keyword>
<keyword evidence="1" id="KW-0812">Transmembrane</keyword>
<dbReference type="Pfam" id="PF13456">
    <property type="entry name" value="RVT_3"/>
    <property type="match status" value="1"/>
</dbReference>
<dbReference type="PANTHER" id="PTHR47723">
    <property type="entry name" value="OS05G0353850 PROTEIN"/>
    <property type="match status" value="1"/>
</dbReference>
<organism evidence="3 4">
    <name type="scientific">Cinchona calisaya</name>
    <dbReference type="NCBI Taxonomy" id="153742"/>
    <lineage>
        <taxon>Eukaryota</taxon>
        <taxon>Viridiplantae</taxon>
        <taxon>Streptophyta</taxon>
        <taxon>Embryophyta</taxon>
        <taxon>Tracheophyta</taxon>
        <taxon>Spermatophyta</taxon>
        <taxon>Magnoliopsida</taxon>
        <taxon>eudicotyledons</taxon>
        <taxon>Gunneridae</taxon>
        <taxon>Pentapetalae</taxon>
        <taxon>asterids</taxon>
        <taxon>lamiids</taxon>
        <taxon>Gentianales</taxon>
        <taxon>Rubiaceae</taxon>
        <taxon>Cinchonoideae</taxon>
        <taxon>Cinchoneae</taxon>
        <taxon>Cinchona</taxon>
    </lineage>
</organism>
<dbReference type="InterPro" id="IPR012337">
    <property type="entry name" value="RNaseH-like_sf"/>
</dbReference>
<dbReference type="EMBL" id="JBJUIK010000016">
    <property type="protein sequence ID" value="KAL3499875.1"/>
    <property type="molecule type" value="Genomic_DNA"/>
</dbReference>
<reference evidence="3 4" key="1">
    <citation type="submission" date="2024-11" db="EMBL/GenBank/DDBJ databases">
        <title>A near-complete genome assembly of Cinchona calisaya.</title>
        <authorList>
            <person name="Lian D.C."/>
            <person name="Zhao X.W."/>
            <person name="Wei L."/>
        </authorList>
    </citation>
    <scope>NUCLEOTIDE SEQUENCE [LARGE SCALE GENOMIC DNA]</scope>
    <source>
        <tissue evidence="3">Nenye</tissue>
    </source>
</reference>
<evidence type="ECO:0000259" key="2">
    <source>
        <dbReference type="Pfam" id="PF13456"/>
    </source>
</evidence>
<name>A0ABD2Y0Y2_9GENT</name>
<protein>
    <recommendedName>
        <fullName evidence="2">RNase H type-1 domain-containing protein</fullName>
    </recommendedName>
</protein>
<accession>A0ABD2Y0Y2</accession>
<comment type="caution">
    <text evidence="3">The sequence shown here is derived from an EMBL/GenBank/DDBJ whole genome shotgun (WGS) entry which is preliminary data.</text>
</comment>
<dbReference type="Gene3D" id="3.30.420.10">
    <property type="entry name" value="Ribonuclease H-like superfamily/Ribonuclease H"/>
    <property type="match status" value="1"/>
</dbReference>
<dbReference type="Proteomes" id="UP001630127">
    <property type="component" value="Unassembled WGS sequence"/>
</dbReference>
<dbReference type="InterPro" id="IPR002156">
    <property type="entry name" value="RNaseH_domain"/>
</dbReference>
<dbReference type="SUPFAM" id="SSF53098">
    <property type="entry name" value="Ribonuclease H-like"/>
    <property type="match status" value="1"/>
</dbReference>
<dbReference type="InterPro" id="IPR044730">
    <property type="entry name" value="RNase_H-like_dom_plant"/>
</dbReference>